<dbReference type="InterPro" id="IPR010982">
    <property type="entry name" value="Lambda_DNA-bd_dom_sf"/>
</dbReference>
<reference evidence="3 4" key="1">
    <citation type="submission" date="2020-07" db="EMBL/GenBank/DDBJ databases">
        <title>Genome of Haloechinothrix sp.</title>
        <authorList>
            <person name="Tang S.-K."/>
            <person name="Yang L."/>
            <person name="Zhu W.-Y."/>
        </authorList>
    </citation>
    <scope>NUCLEOTIDE SEQUENCE [LARGE SCALE GENOMIC DNA]</scope>
    <source>
        <strain evidence="3 4">YIM 98757</strain>
    </source>
</reference>
<dbReference type="AlphaFoldDB" id="A0A838AD90"/>
<dbReference type="Gene3D" id="1.10.260.40">
    <property type="entry name" value="lambda repressor-like DNA-binding domains"/>
    <property type="match status" value="1"/>
</dbReference>
<dbReference type="Pfam" id="PF01381">
    <property type="entry name" value="HTH_3"/>
    <property type="match status" value="1"/>
</dbReference>
<dbReference type="InterPro" id="IPR001387">
    <property type="entry name" value="Cro/C1-type_HTH"/>
</dbReference>
<proteinExistence type="predicted"/>
<gene>
    <name evidence="3" type="ORF">H0B56_16965</name>
</gene>
<dbReference type="GO" id="GO:0003677">
    <property type="term" value="F:DNA binding"/>
    <property type="evidence" value="ECO:0007669"/>
    <property type="project" value="InterPro"/>
</dbReference>
<name>A0A838AD90_9PSEU</name>
<feature type="domain" description="HTH cro/C1-type" evidence="2">
    <location>
        <begin position="8"/>
        <end position="62"/>
    </location>
</feature>
<dbReference type="EMBL" id="JACCKD010000006">
    <property type="protein sequence ID" value="MBA0127244.1"/>
    <property type="molecule type" value="Genomic_DNA"/>
</dbReference>
<evidence type="ECO:0000256" key="1">
    <source>
        <dbReference type="SAM" id="MobiDB-lite"/>
    </source>
</evidence>
<feature type="compositionally biased region" description="Low complexity" evidence="1">
    <location>
        <begin position="115"/>
        <end position="126"/>
    </location>
</feature>
<dbReference type="PROSITE" id="PS50943">
    <property type="entry name" value="HTH_CROC1"/>
    <property type="match status" value="1"/>
</dbReference>
<dbReference type="CDD" id="cd00093">
    <property type="entry name" value="HTH_XRE"/>
    <property type="match status" value="1"/>
</dbReference>
<sequence>MTGRRDAFAARREAMGFTQESFAIALGVELSTVGRWERGTLTPQPGRRARIAKALGITLEQLNELLSPSQAGNSSVGTSIPPGPSGPPHPQEHGDAGTVPGAIIDTDHDREGARCARPTAPTARTNRSPLEYIHAEVGRLATNYVSRPLSDLSMNIHELCEDVFRLVEKGRYPHLTRELYVEASRLGGLQAHLCLDLGRYRAAHTHAHTAFLGAELAGHNGMRAWVRGLQSLIAYWNGHLADAVEFAQDGVRYRPHGSIAARLPSLEARASAARGDKNGALTALQRAERARFAADHEHDAGVFTFPAAKQAVYAGTALLTLGDQESVARAVQQSSQALRIYDVAAPEERSSGDMLAARLDLGRAYLSRSDLDGLDDQLQVVLAVPQVLRTASIIKRAATLGRYLDTGRFARSPQARRLRREIDSFCAQAPALSPTHCVELP</sequence>
<organism evidence="3 4">
    <name type="scientific">Haloechinothrix aidingensis</name>
    <dbReference type="NCBI Taxonomy" id="2752311"/>
    <lineage>
        <taxon>Bacteria</taxon>
        <taxon>Bacillati</taxon>
        <taxon>Actinomycetota</taxon>
        <taxon>Actinomycetes</taxon>
        <taxon>Pseudonocardiales</taxon>
        <taxon>Pseudonocardiaceae</taxon>
        <taxon>Haloechinothrix</taxon>
    </lineage>
</organism>
<protein>
    <submittedName>
        <fullName evidence="3">Helix-turn-helix transcriptional regulator</fullName>
    </submittedName>
</protein>
<dbReference type="Proteomes" id="UP000582974">
    <property type="component" value="Unassembled WGS sequence"/>
</dbReference>
<evidence type="ECO:0000259" key="2">
    <source>
        <dbReference type="PROSITE" id="PS50943"/>
    </source>
</evidence>
<dbReference type="RefSeq" id="WP_180894067.1">
    <property type="nucleotide sequence ID" value="NZ_JACCKD010000006.1"/>
</dbReference>
<keyword evidence="4" id="KW-1185">Reference proteome</keyword>
<feature type="compositionally biased region" description="Basic and acidic residues" evidence="1">
    <location>
        <begin position="105"/>
        <end position="114"/>
    </location>
</feature>
<feature type="region of interest" description="Disordered" evidence="1">
    <location>
        <begin position="68"/>
        <end position="126"/>
    </location>
</feature>
<dbReference type="SMART" id="SM00530">
    <property type="entry name" value="HTH_XRE"/>
    <property type="match status" value="1"/>
</dbReference>
<evidence type="ECO:0000313" key="3">
    <source>
        <dbReference type="EMBL" id="MBA0127244.1"/>
    </source>
</evidence>
<evidence type="ECO:0000313" key="4">
    <source>
        <dbReference type="Proteomes" id="UP000582974"/>
    </source>
</evidence>
<dbReference type="SUPFAM" id="SSF47413">
    <property type="entry name" value="lambda repressor-like DNA-binding domains"/>
    <property type="match status" value="1"/>
</dbReference>
<comment type="caution">
    <text evidence="3">The sequence shown here is derived from an EMBL/GenBank/DDBJ whole genome shotgun (WGS) entry which is preliminary data.</text>
</comment>
<accession>A0A838AD90</accession>